<dbReference type="Pfam" id="PF00635">
    <property type="entry name" value="Motile_Sperm"/>
    <property type="match status" value="1"/>
</dbReference>
<dbReference type="EMBL" id="KZ501872">
    <property type="protein sequence ID" value="PKU87557.1"/>
    <property type="molecule type" value="Genomic_DNA"/>
</dbReference>
<dbReference type="GO" id="GO:0090158">
    <property type="term" value="P:endoplasmic reticulum membrane organization"/>
    <property type="evidence" value="ECO:0007669"/>
    <property type="project" value="TreeGrafter"/>
</dbReference>
<feature type="domain" description="MSP" evidence="8">
    <location>
        <begin position="6"/>
        <end position="126"/>
    </location>
</feature>
<keyword evidence="3 7" id="KW-0812">Transmembrane</keyword>
<keyword evidence="4 7" id="KW-1133">Transmembrane helix</keyword>
<proteinExistence type="inferred from homology"/>
<feature type="compositionally biased region" description="Polar residues" evidence="6">
    <location>
        <begin position="141"/>
        <end position="157"/>
    </location>
</feature>
<keyword evidence="10" id="KW-1185">Reference proteome</keyword>
<dbReference type="OrthoDB" id="264603at2759"/>
<dbReference type="GO" id="GO:0005886">
    <property type="term" value="C:plasma membrane"/>
    <property type="evidence" value="ECO:0007669"/>
    <property type="project" value="TreeGrafter"/>
</dbReference>
<dbReference type="PANTHER" id="PTHR10809">
    <property type="entry name" value="VESICLE-ASSOCIATED MEMBRANE PROTEIN-ASSOCIATED PROTEIN"/>
    <property type="match status" value="1"/>
</dbReference>
<dbReference type="SUPFAM" id="SSF49354">
    <property type="entry name" value="PapD-like"/>
    <property type="match status" value="1"/>
</dbReference>
<dbReference type="FunFam" id="2.60.40.10:FF:000813">
    <property type="entry name" value="Vesicle-associated protein 1-1"/>
    <property type="match status" value="1"/>
</dbReference>
<feature type="transmembrane region" description="Helical" evidence="7">
    <location>
        <begin position="231"/>
        <end position="250"/>
    </location>
</feature>
<dbReference type="InterPro" id="IPR000535">
    <property type="entry name" value="MSP_dom"/>
</dbReference>
<evidence type="ECO:0000256" key="5">
    <source>
        <dbReference type="ARBA" id="ARBA00023136"/>
    </source>
</evidence>
<evidence type="ECO:0000256" key="4">
    <source>
        <dbReference type="ARBA" id="ARBA00022989"/>
    </source>
</evidence>
<reference evidence="9 10" key="2">
    <citation type="journal article" date="2017" name="Nature">
        <title>The Apostasia genome and the evolution of orchids.</title>
        <authorList>
            <person name="Zhang G.Q."/>
            <person name="Liu K.W."/>
            <person name="Li Z."/>
            <person name="Lohaus R."/>
            <person name="Hsiao Y.Y."/>
            <person name="Niu S.C."/>
            <person name="Wang J.Y."/>
            <person name="Lin Y.C."/>
            <person name="Xu Q."/>
            <person name="Chen L.J."/>
            <person name="Yoshida K."/>
            <person name="Fujiwara S."/>
            <person name="Wang Z.W."/>
            <person name="Zhang Y.Q."/>
            <person name="Mitsuda N."/>
            <person name="Wang M."/>
            <person name="Liu G.H."/>
            <person name="Pecoraro L."/>
            <person name="Huang H.X."/>
            <person name="Xiao X.J."/>
            <person name="Lin M."/>
            <person name="Wu X.Y."/>
            <person name="Wu W.L."/>
            <person name="Chen Y.Y."/>
            <person name="Chang S.B."/>
            <person name="Sakamoto S."/>
            <person name="Ohme-Takagi M."/>
            <person name="Yagi M."/>
            <person name="Zeng S.J."/>
            <person name="Shen C.Y."/>
            <person name="Yeh C.M."/>
            <person name="Luo Y.B."/>
            <person name="Tsai W.C."/>
            <person name="Van de Peer Y."/>
            <person name="Liu Z.J."/>
        </authorList>
    </citation>
    <scope>NUCLEOTIDE SEQUENCE [LARGE SCALE GENOMIC DNA]</scope>
    <source>
        <tissue evidence="9">The whole plant</tissue>
    </source>
</reference>
<reference evidence="9 10" key="1">
    <citation type="journal article" date="2016" name="Sci. Rep.">
        <title>The Dendrobium catenatum Lindl. genome sequence provides insights into polysaccharide synthase, floral development and adaptive evolution.</title>
        <authorList>
            <person name="Zhang G.Q."/>
            <person name="Xu Q."/>
            <person name="Bian C."/>
            <person name="Tsai W.C."/>
            <person name="Yeh C.M."/>
            <person name="Liu K.W."/>
            <person name="Yoshida K."/>
            <person name="Zhang L.S."/>
            <person name="Chang S.B."/>
            <person name="Chen F."/>
            <person name="Shi Y."/>
            <person name="Su Y.Y."/>
            <person name="Zhang Y.Q."/>
            <person name="Chen L.J."/>
            <person name="Yin Y."/>
            <person name="Lin M."/>
            <person name="Huang H."/>
            <person name="Deng H."/>
            <person name="Wang Z.W."/>
            <person name="Zhu S.L."/>
            <person name="Zhao X."/>
            <person name="Deng C."/>
            <person name="Niu S.C."/>
            <person name="Huang J."/>
            <person name="Wang M."/>
            <person name="Liu G.H."/>
            <person name="Yang H.J."/>
            <person name="Xiao X.J."/>
            <person name="Hsiao Y.Y."/>
            <person name="Wu W.L."/>
            <person name="Chen Y.Y."/>
            <person name="Mitsuda N."/>
            <person name="Ohme-Takagi M."/>
            <person name="Luo Y.B."/>
            <person name="Van de Peer Y."/>
            <person name="Liu Z.J."/>
        </authorList>
    </citation>
    <scope>NUCLEOTIDE SEQUENCE [LARGE SCALE GENOMIC DNA]</scope>
    <source>
        <tissue evidence="9">The whole plant</tissue>
    </source>
</reference>
<dbReference type="GO" id="GO:0005789">
    <property type="term" value="C:endoplasmic reticulum membrane"/>
    <property type="evidence" value="ECO:0007669"/>
    <property type="project" value="InterPro"/>
</dbReference>
<dbReference type="AlphaFoldDB" id="A0A2I0XI12"/>
<dbReference type="Gene3D" id="2.60.40.10">
    <property type="entry name" value="Immunoglobulins"/>
    <property type="match status" value="1"/>
</dbReference>
<keyword evidence="5 7" id="KW-0472">Membrane</keyword>
<evidence type="ECO:0000256" key="6">
    <source>
        <dbReference type="SAM" id="MobiDB-lite"/>
    </source>
</evidence>
<evidence type="ECO:0000313" key="9">
    <source>
        <dbReference type="EMBL" id="PKU87557.1"/>
    </source>
</evidence>
<sequence length="252" mass="28007">MSAGELLEIDPPELKFPFELRKQISCSLQLSNKTDDHIAFKVKTTNPKKYCVRPNNGIVLPRSICDVVVTMQAQREAPVDIQCKDKFLVQSAVIDPGTLAKDITAEMFSRESGDKVDEVKLRVVYVSPPQPPSPVHEGSEEGSSPRASVSENSNVDTSEPVVQARAHVTNQEEKYPEAKTLLSKWNEEKSTSIQHSLTEEKNTAIQQGNKLREEIELLKVDLNKKKNTGSFSFMFVLIIALLGVLVGYLVKA</sequence>
<evidence type="ECO:0000313" key="10">
    <source>
        <dbReference type="Proteomes" id="UP000233837"/>
    </source>
</evidence>
<dbReference type="PROSITE" id="PS50202">
    <property type="entry name" value="MSP"/>
    <property type="match status" value="1"/>
</dbReference>
<dbReference type="InterPro" id="IPR016763">
    <property type="entry name" value="VAP"/>
</dbReference>
<gene>
    <name evidence="9" type="primary">PVA11</name>
    <name evidence="9" type="ORF">MA16_Dca018088</name>
</gene>
<dbReference type="InterPro" id="IPR013783">
    <property type="entry name" value="Ig-like_fold"/>
</dbReference>
<accession>A0A2I0XI12</accession>
<comment type="similarity">
    <text evidence="2">Belongs to the VAMP-associated protein (VAP) (TC 9.B.17) family.</text>
</comment>
<dbReference type="InterPro" id="IPR008962">
    <property type="entry name" value="PapD-like_sf"/>
</dbReference>
<dbReference type="PANTHER" id="PTHR10809:SF6">
    <property type="entry name" value="AT11025P-RELATED"/>
    <property type="match status" value="1"/>
</dbReference>
<evidence type="ECO:0000256" key="3">
    <source>
        <dbReference type="ARBA" id="ARBA00022692"/>
    </source>
</evidence>
<comment type="subcellular location">
    <subcellularLocation>
        <location evidence="1">Membrane</location>
        <topology evidence="1">Single-pass type IV membrane protein</topology>
    </subcellularLocation>
</comment>
<evidence type="ECO:0000256" key="1">
    <source>
        <dbReference type="ARBA" id="ARBA00004211"/>
    </source>
</evidence>
<dbReference type="STRING" id="906689.A0A2I0XI12"/>
<evidence type="ECO:0000259" key="8">
    <source>
        <dbReference type="PROSITE" id="PS50202"/>
    </source>
</evidence>
<name>A0A2I0XI12_9ASPA</name>
<feature type="region of interest" description="Disordered" evidence="6">
    <location>
        <begin position="127"/>
        <end position="160"/>
    </location>
</feature>
<evidence type="ECO:0000256" key="2">
    <source>
        <dbReference type="ARBA" id="ARBA00008932"/>
    </source>
</evidence>
<organism evidence="9 10">
    <name type="scientific">Dendrobium catenatum</name>
    <dbReference type="NCBI Taxonomy" id="906689"/>
    <lineage>
        <taxon>Eukaryota</taxon>
        <taxon>Viridiplantae</taxon>
        <taxon>Streptophyta</taxon>
        <taxon>Embryophyta</taxon>
        <taxon>Tracheophyta</taxon>
        <taxon>Spermatophyta</taxon>
        <taxon>Magnoliopsida</taxon>
        <taxon>Liliopsida</taxon>
        <taxon>Asparagales</taxon>
        <taxon>Orchidaceae</taxon>
        <taxon>Epidendroideae</taxon>
        <taxon>Malaxideae</taxon>
        <taxon>Dendrobiinae</taxon>
        <taxon>Dendrobium</taxon>
    </lineage>
</organism>
<dbReference type="Proteomes" id="UP000233837">
    <property type="component" value="Unassembled WGS sequence"/>
</dbReference>
<dbReference type="PIRSF" id="PIRSF019693">
    <property type="entry name" value="VAMP-associated"/>
    <property type="match status" value="1"/>
</dbReference>
<evidence type="ECO:0000256" key="7">
    <source>
        <dbReference type="SAM" id="Phobius"/>
    </source>
</evidence>
<dbReference type="GO" id="GO:0061817">
    <property type="term" value="P:endoplasmic reticulum-plasma membrane tethering"/>
    <property type="evidence" value="ECO:0007669"/>
    <property type="project" value="TreeGrafter"/>
</dbReference>
<protein>
    <submittedName>
        <fullName evidence="9">Vesicle-associated protein 1-1</fullName>
    </submittedName>
</protein>